<name>A0ABT3DUQ0_9XANT</name>
<sequence>MRSDVGFKRIIEHVRVLAEACGIEMDYLACRSKAELGLCDFDEDDWQVKMVDASMEAQGHGYRDFQARINTVPPTYKVIPILEDAWGDGYCFAETFGNEDE</sequence>
<dbReference type="EMBL" id="JANFWR010000010">
    <property type="protein sequence ID" value="MCW0399225.1"/>
    <property type="molecule type" value="Genomic_DNA"/>
</dbReference>
<evidence type="ECO:0000313" key="1">
    <source>
        <dbReference type="EMBL" id="MCW0399225.1"/>
    </source>
</evidence>
<organism evidence="1 2">
    <name type="scientific">Xanthomonas sacchari</name>
    <dbReference type="NCBI Taxonomy" id="56458"/>
    <lineage>
        <taxon>Bacteria</taxon>
        <taxon>Pseudomonadati</taxon>
        <taxon>Pseudomonadota</taxon>
        <taxon>Gammaproteobacteria</taxon>
        <taxon>Lysobacterales</taxon>
        <taxon>Lysobacteraceae</taxon>
        <taxon>Xanthomonas</taxon>
    </lineage>
</organism>
<gene>
    <name evidence="1" type="ORF">NB700_001781</name>
</gene>
<protein>
    <submittedName>
        <fullName evidence="1">Uncharacterized protein</fullName>
    </submittedName>
</protein>
<dbReference type="RefSeq" id="WP_267122631.1">
    <property type="nucleotide sequence ID" value="NZ_JANFWR010000010.1"/>
</dbReference>
<reference evidence="1 2" key="1">
    <citation type="submission" date="2022-06" db="EMBL/GenBank/DDBJ databases">
        <title>Dynamics of rice microbiomes reveals core vertical transmitted seed endophytes.</title>
        <authorList>
            <person name="Liao K."/>
            <person name="Zhang X."/>
        </authorList>
    </citation>
    <scope>NUCLEOTIDE SEQUENCE [LARGE SCALE GENOMIC DNA]</scope>
    <source>
        <strain evidence="1 2">YT10-10-1</strain>
    </source>
</reference>
<comment type="caution">
    <text evidence="1">The sequence shown here is derived from an EMBL/GenBank/DDBJ whole genome shotgun (WGS) entry which is preliminary data.</text>
</comment>
<proteinExistence type="predicted"/>
<keyword evidence="2" id="KW-1185">Reference proteome</keyword>
<evidence type="ECO:0000313" key="2">
    <source>
        <dbReference type="Proteomes" id="UP001320843"/>
    </source>
</evidence>
<accession>A0ABT3DUQ0</accession>
<dbReference type="Proteomes" id="UP001320843">
    <property type="component" value="Unassembled WGS sequence"/>
</dbReference>